<proteinExistence type="predicted"/>
<dbReference type="AlphaFoldDB" id="A0AAV4J9L3"/>
<accession>A0AAV4J9L3</accession>
<protein>
    <submittedName>
        <fullName evidence="1">Uncharacterized protein</fullName>
    </submittedName>
</protein>
<organism evidence="1 2">
    <name type="scientific">Elysia marginata</name>
    <dbReference type="NCBI Taxonomy" id="1093978"/>
    <lineage>
        <taxon>Eukaryota</taxon>
        <taxon>Metazoa</taxon>
        <taxon>Spiralia</taxon>
        <taxon>Lophotrochozoa</taxon>
        <taxon>Mollusca</taxon>
        <taxon>Gastropoda</taxon>
        <taxon>Heterobranchia</taxon>
        <taxon>Euthyneura</taxon>
        <taxon>Panpulmonata</taxon>
        <taxon>Sacoglossa</taxon>
        <taxon>Placobranchoidea</taxon>
        <taxon>Plakobranchidae</taxon>
        <taxon>Elysia</taxon>
    </lineage>
</organism>
<evidence type="ECO:0000313" key="2">
    <source>
        <dbReference type="Proteomes" id="UP000762676"/>
    </source>
</evidence>
<name>A0AAV4J9L3_9GAST</name>
<sequence length="100" mass="10478">MCYSADLDLHHLTGDTASNSVKQASQGDAVHKLDQAGVTQGPAIRTLVSGDPLGRGWGPGDISYGQTQALVTQAFHDTQQGKTIGTLANCHTLSWPAMDS</sequence>
<dbReference type="EMBL" id="BMAT01002986">
    <property type="protein sequence ID" value="GFS18056.1"/>
    <property type="molecule type" value="Genomic_DNA"/>
</dbReference>
<evidence type="ECO:0000313" key="1">
    <source>
        <dbReference type="EMBL" id="GFS18056.1"/>
    </source>
</evidence>
<dbReference type="Proteomes" id="UP000762676">
    <property type="component" value="Unassembled WGS sequence"/>
</dbReference>
<reference evidence="1 2" key="1">
    <citation type="journal article" date="2021" name="Elife">
        <title>Chloroplast acquisition without the gene transfer in kleptoplastic sea slugs, Plakobranchus ocellatus.</title>
        <authorList>
            <person name="Maeda T."/>
            <person name="Takahashi S."/>
            <person name="Yoshida T."/>
            <person name="Shimamura S."/>
            <person name="Takaki Y."/>
            <person name="Nagai Y."/>
            <person name="Toyoda A."/>
            <person name="Suzuki Y."/>
            <person name="Arimoto A."/>
            <person name="Ishii H."/>
            <person name="Satoh N."/>
            <person name="Nishiyama T."/>
            <person name="Hasebe M."/>
            <person name="Maruyama T."/>
            <person name="Minagawa J."/>
            <person name="Obokata J."/>
            <person name="Shigenobu S."/>
        </authorList>
    </citation>
    <scope>NUCLEOTIDE SEQUENCE [LARGE SCALE GENOMIC DNA]</scope>
</reference>
<gene>
    <name evidence="1" type="ORF">ElyMa_001511400</name>
</gene>
<comment type="caution">
    <text evidence="1">The sequence shown here is derived from an EMBL/GenBank/DDBJ whole genome shotgun (WGS) entry which is preliminary data.</text>
</comment>
<keyword evidence="2" id="KW-1185">Reference proteome</keyword>